<dbReference type="Gene3D" id="3.40.600.10">
    <property type="entry name" value="DNA mismatch repair MutH/Restriction endonuclease, type II"/>
    <property type="match status" value="1"/>
</dbReference>
<organism evidence="9 10">
    <name type="scientific">Legionella jamestowniensis</name>
    <dbReference type="NCBI Taxonomy" id="455"/>
    <lineage>
        <taxon>Bacteria</taxon>
        <taxon>Pseudomonadati</taxon>
        <taxon>Pseudomonadota</taxon>
        <taxon>Gammaproteobacteria</taxon>
        <taxon>Legionellales</taxon>
        <taxon>Legionellaceae</taxon>
        <taxon>Legionella</taxon>
    </lineage>
</organism>
<accession>A0ABX2Y056</accession>
<dbReference type="NCBIfam" id="TIGR02248">
    <property type="entry name" value="mutH_TIGR"/>
    <property type="match status" value="1"/>
</dbReference>
<reference evidence="9 10" key="1">
    <citation type="submission" date="2016-05" db="EMBL/GenBank/DDBJ databases">
        <authorList>
            <person name="Prochazka B."/>
            <person name="Indra A."/>
            <person name="Hasenberger P."/>
            <person name="Blaschitz M."/>
            <person name="Wagner L."/>
            <person name="Wewalka G."/>
            <person name="Sorschag S."/>
            <person name="Schmid D."/>
            <person name="Ruppitsch W."/>
        </authorList>
    </citation>
    <scope>NUCLEOTIDE SEQUENCE [LARGE SCALE GENOMIC DNA]</scope>
    <source>
        <strain evidence="9 10">974010_12</strain>
    </source>
</reference>
<keyword evidence="6 7" id="KW-0234">DNA repair</keyword>
<keyword evidence="1 7" id="KW-0963">Cytoplasm</keyword>
<evidence type="ECO:0000313" key="9">
    <source>
        <dbReference type="EMBL" id="OCH98596.1"/>
    </source>
</evidence>
<evidence type="ECO:0000256" key="3">
    <source>
        <dbReference type="ARBA" id="ARBA00022759"/>
    </source>
</evidence>
<dbReference type="InterPro" id="IPR004230">
    <property type="entry name" value="DNA_mismatch_repair_MutH"/>
</dbReference>
<dbReference type="HAMAP" id="MF_00759">
    <property type="entry name" value="MutH"/>
    <property type="match status" value="1"/>
</dbReference>
<dbReference type="SMART" id="SM00927">
    <property type="entry name" value="MutH"/>
    <property type="match status" value="1"/>
</dbReference>
<dbReference type="NCBIfam" id="NF003458">
    <property type="entry name" value="PRK05070.1"/>
    <property type="match status" value="1"/>
</dbReference>
<dbReference type="SUPFAM" id="SSF52980">
    <property type="entry name" value="Restriction endonuclease-like"/>
    <property type="match status" value="1"/>
</dbReference>
<keyword evidence="5 7" id="KW-0378">Hydrolase</keyword>
<keyword evidence="4 7" id="KW-0227">DNA damage</keyword>
<dbReference type="Pfam" id="PF02976">
    <property type="entry name" value="MutH"/>
    <property type="match status" value="1"/>
</dbReference>
<dbReference type="InterPro" id="IPR011335">
    <property type="entry name" value="Restrct_endonuc-II-like"/>
</dbReference>
<gene>
    <name evidence="7" type="primary">mutH</name>
    <name evidence="9" type="ORF">A8135_00715</name>
</gene>
<proteinExistence type="inferred from homology"/>
<dbReference type="GO" id="GO:0004519">
    <property type="term" value="F:endonuclease activity"/>
    <property type="evidence" value="ECO:0007669"/>
    <property type="project" value="UniProtKB-KW"/>
</dbReference>
<sequence>MQEPLFPKTQLKNEAELLERCRSIEGLSFLQLASMLQIAIPLENSKRKGWAGLAIELALGTTAGTKSIPDFSHLGIELKTLPLNHRRKPAESTFVTSIPLLTIHQQQWLSSQCYSKLKRILWIPVEGERTIPFEHRRIGHGFLWSPSKDDELILAGDWHELTFMIGCGKLEKIDATIGQYLQVRPKAANAKSLCYGFDEEGNKILTLPRGFYLRSSFTAQVIQTML</sequence>
<evidence type="ECO:0000256" key="1">
    <source>
        <dbReference type="ARBA" id="ARBA00022490"/>
    </source>
</evidence>
<evidence type="ECO:0000256" key="2">
    <source>
        <dbReference type="ARBA" id="ARBA00022722"/>
    </source>
</evidence>
<evidence type="ECO:0000256" key="6">
    <source>
        <dbReference type="ARBA" id="ARBA00023204"/>
    </source>
</evidence>
<comment type="caution">
    <text evidence="9">The sequence shown here is derived from an EMBL/GenBank/DDBJ whole genome shotgun (WGS) entry which is preliminary data.</text>
</comment>
<dbReference type="InterPro" id="IPR011337">
    <property type="entry name" value="DNA_rep_MutH/RE_typeII_Sau3AI"/>
</dbReference>
<keyword evidence="2 7" id="KW-0540">Nuclease</keyword>
<comment type="similarity">
    <text evidence="7">Belongs to the MutH family.</text>
</comment>
<dbReference type="InterPro" id="IPR037057">
    <property type="entry name" value="DNA_rep_MutH/T2_RE_sf"/>
</dbReference>
<keyword evidence="10" id="KW-1185">Reference proteome</keyword>
<comment type="subcellular location">
    <subcellularLocation>
        <location evidence="7">Cytoplasm</location>
    </subcellularLocation>
</comment>
<feature type="domain" description="DNA mismatch repair MutH/Type II restriction enzyme Sau3AI" evidence="8">
    <location>
        <begin position="59"/>
        <end position="157"/>
    </location>
</feature>
<keyword evidence="3 7" id="KW-0255">Endonuclease</keyword>
<evidence type="ECO:0000256" key="4">
    <source>
        <dbReference type="ARBA" id="ARBA00022763"/>
    </source>
</evidence>
<evidence type="ECO:0000256" key="7">
    <source>
        <dbReference type="HAMAP-Rule" id="MF_00759"/>
    </source>
</evidence>
<evidence type="ECO:0000259" key="8">
    <source>
        <dbReference type="SMART" id="SM00927"/>
    </source>
</evidence>
<evidence type="ECO:0000256" key="5">
    <source>
        <dbReference type="ARBA" id="ARBA00022801"/>
    </source>
</evidence>
<dbReference type="EMBL" id="LYOZ01000010">
    <property type="protein sequence ID" value="OCH98596.1"/>
    <property type="molecule type" value="Genomic_DNA"/>
</dbReference>
<dbReference type="RefSeq" id="WP_065620632.1">
    <property type="nucleotide sequence ID" value="NZ_LYOZ01000010.1"/>
</dbReference>
<dbReference type="CDD" id="cd00583">
    <property type="entry name" value="MutH-like"/>
    <property type="match status" value="1"/>
</dbReference>
<evidence type="ECO:0000313" key="10">
    <source>
        <dbReference type="Proteomes" id="UP000093336"/>
    </source>
</evidence>
<comment type="function">
    <text evidence="7">Sequence-specific endonuclease that cleaves unmethylated GATC sequences. It is involved in DNA mismatch repair.</text>
</comment>
<protein>
    <recommendedName>
        <fullName evidence="7">DNA mismatch repair protein MutH</fullName>
    </recommendedName>
    <alternativeName>
        <fullName evidence="7">Methyl-directed mismatch repair protein</fullName>
    </alternativeName>
</protein>
<dbReference type="Proteomes" id="UP000093336">
    <property type="component" value="Unassembled WGS sequence"/>
</dbReference>
<name>A0ABX2Y056_9GAMM</name>